<dbReference type="SUPFAM" id="SSF51430">
    <property type="entry name" value="NAD(P)-linked oxidoreductase"/>
    <property type="match status" value="1"/>
</dbReference>
<dbReference type="InterPro" id="IPR023210">
    <property type="entry name" value="NADP_OxRdtase_dom"/>
</dbReference>
<sequence>MNRLIPKSGRCVSKLGFGSYRASMPNHSKALIAALEGGVNIIDTGNNFENGASESLIGNTLDYMEKMGKITRDTITLVTKSGYLGASGIAAFDSKRDYVQLNEKTYHSVSPKVIEQQIQSSMQRLKTDKLDIFMINSPERMLMSKNRRYTSAQLYKDLSESFRYLDGLVANGNIGSYGVCSNTMAFPSAVDHVSLPEVIKACSNPANFAVIEVPFNLYENEAIIASGNDHTKPVAEIAKENNIFVMTNRPINAIANGQIRVLVNHELGANGKGTAEHEIMAKMESSFERVAKLESDVMSELPVEEESLTSKFVWGQILSENLARLAQNHFATRHYLTQQVLPELERDLVDLYNFAKQLETKQDLAAYQDWIHNYKEAVDTLVKNIVDYAYIDTLRKNNDLDRILSALCPSLKDPLPDAHSPLSIKALRVLLSHKEVGTVFTGMRDAPYVKDALFAAKQKPLDQEDLNDLWRCPIFN</sequence>
<dbReference type="PANTHER" id="PTHR43312:SF1">
    <property type="entry name" value="NADP-DEPENDENT OXIDOREDUCTASE DOMAIN-CONTAINING PROTEIN"/>
    <property type="match status" value="1"/>
</dbReference>
<feature type="domain" description="NADP-dependent oxidoreductase" evidence="1">
    <location>
        <begin position="21"/>
        <end position="251"/>
    </location>
</feature>
<name>A0A0B7NX09_9FUNG</name>
<organism evidence="2 3">
    <name type="scientific">Parasitella parasitica</name>
    <dbReference type="NCBI Taxonomy" id="35722"/>
    <lineage>
        <taxon>Eukaryota</taxon>
        <taxon>Fungi</taxon>
        <taxon>Fungi incertae sedis</taxon>
        <taxon>Mucoromycota</taxon>
        <taxon>Mucoromycotina</taxon>
        <taxon>Mucoromycetes</taxon>
        <taxon>Mucorales</taxon>
        <taxon>Mucorineae</taxon>
        <taxon>Mucoraceae</taxon>
        <taxon>Parasitella</taxon>
    </lineage>
</organism>
<reference evidence="2 3" key="1">
    <citation type="submission" date="2014-09" db="EMBL/GenBank/DDBJ databases">
        <authorList>
            <person name="Ellenberger Sabrina"/>
        </authorList>
    </citation>
    <scope>NUCLEOTIDE SEQUENCE [LARGE SCALE GENOMIC DNA]</scope>
    <source>
        <strain evidence="2 3">CBS 412.66</strain>
    </source>
</reference>
<dbReference type="Pfam" id="PF00248">
    <property type="entry name" value="Aldo_ket_red"/>
    <property type="match status" value="1"/>
</dbReference>
<protein>
    <recommendedName>
        <fullName evidence="1">NADP-dependent oxidoreductase domain-containing protein</fullName>
    </recommendedName>
</protein>
<dbReference type="Proteomes" id="UP000054107">
    <property type="component" value="Unassembled WGS sequence"/>
</dbReference>
<dbReference type="InterPro" id="IPR036812">
    <property type="entry name" value="NAD(P)_OxRdtase_dom_sf"/>
</dbReference>
<evidence type="ECO:0000313" key="2">
    <source>
        <dbReference type="EMBL" id="CEP19659.1"/>
    </source>
</evidence>
<proteinExistence type="predicted"/>
<evidence type="ECO:0000259" key="1">
    <source>
        <dbReference type="Pfam" id="PF00248"/>
    </source>
</evidence>
<keyword evidence="3" id="KW-1185">Reference proteome</keyword>
<dbReference type="OrthoDB" id="48988at2759"/>
<dbReference type="PANTHER" id="PTHR43312">
    <property type="entry name" value="D-THREO-ALDOSE 1-DEHYDROGENASE"/>
    <property type="match status" value="1"/>
</dbReference>
<accession>A0A0B7NX09</accession>
<dbReference type="EMBL" id="LN734065">
    <property type="protein sequence ID" value="CEP19659.1"/>
    <property type="molecule type" value="Genomic_DNA"/>
</dbReference>
<dbReference type="STRING" id="35722.A0A0B7NX09"/>
<dbReference type="InterPro" id="IPR053135">
    <property type="entry name" value="AKR2_Oxidoreductase"/>
</dbReference>
<dbReference type="AlphaFoldDB" id="A0A0B7NX09"/>
<dbReference type="Gene3D" id="3.20.20.100">
    <property type="entry name" value="NADP-dependent oxidoreductase domain"/>
    <property type="match status" value="1"/>
</dbReference>
<dbReference type="CDD" id="cd19099">
    <property type="entry name" value="AKR_unchar"/>
    <property type="match status" value="1"/>
</dbReference>
<gene>
    <name evidence="2" type="primary">PARPA_13975.1 scaffold 47516</name>
</gene>
<evidence type="ECO:0000313" key="3">
    <source>
        <dbReference type="Proteomes" id="UP000054107"/>
    </source>
</evidence>